<reference evidence="4 5" key="1">
    <citation type="submission" date="2018-08" db="EMBL/GenBank/DDBJ databases">
        <title>Sequencing the genomes of 1000 actinobacteria strains.</title>
        <authorList>
            <person name="Klenk H.-P."/>
        </authorList>
    </citation>
    <scope>NUCLEOTIDE SEQUENCE [LARGE SCALE GENOMIC DNA]</scope>
    <source>
        <strain evidence="4 5">DSM 44099</strain>
    </source>
</reference>
<feature type="transmembrane region" description="Helical" evidence="2">
    <location>
        <begin position="195"/>
        <end position="220"/>
    </location>
</feature>
<feature type="compositionally biased region" description="Basic and acidic residues" evidence="1">
    <location>
        <begin position="27"/>
        <end position="40"/>
    </location>
</feature>
<gene>
    <name evidence="4" type="ORF">DFJ67_2382</name>
</gene>
<keyword evidence="2" id="KW-0472">Membrane</keyword>
<evidence type="ECO:0000256" key="1">
    <source>
        <dbReference type="SAM" id="MobiDB-lite"/>
    </source>
</evidence>
<keyword evidence="2" id="KW-1133">Transmembrane helix</keyword>
<dbReference type="PROSITE" id="PS51178">
    <property type="entry name" value="PASTA"/>
    <property type="match status" value="1"/>
</dbReference>
<feature type="region of interest" description="Disordered" evidence="1">
    <location>
        <begin position="1"/>
        <end position="190"/>
    </location>
</feature>
<evidence type="ECO:0000259" key="3">
    <source>
        <dbReference type="PROSITE" id="PS51178"/>
    </source>
</evidence>
<organism evidence="4 5">
    <name type="scientific">Asanoa ferruginea</name>
    <dbReference type="NCBI Taxonomy" id="53367"/>
    <lineage>
        <taxon>Bacteria</taxon>
        <taxon>Bacillati</taxon>
        <taxon>Actinomycetota</taxon>
        <taxon>Actinomycetes</taxon>
        <taxon>Micromonosporales</taxon>
        <taxon>Micromonosporaceae</taxon>
        <taxon>Asanoa</taxon>
    </lineage>
</organism>
<dbReference type="EMBL" id="QUMQ01000001">
    <property type="protein sequence ID" value="REF96403.1"/>
    <property type="molecule type" value="Genomic_DNA"/>
</dbReference>
<dbReference type="RefSeq" id="WP_116067932.1">
    <property type="nucleotide sequence ID" value="NZ_BONB01000007.1"/>
</dbReference>
<dbReference type="InterPro" id="IPR005543">
    <property type="entry name" value="PASTA_dom"/>
</dbReference>
<evidence type="ECO:0000313" key="4">
    <source>
        <dbReference type="EMBL" id="REF96403.1"/>
    </source>
</evidence>
<protein>
    <submittedName>
        <fullName evidence="4">PASTA domain-containing protein</fullName>
    </submittedName>
</protein>
<evidence type="ECO:0000313" key="5">
    <source>
        <dbReference type="Proteomes" id="UP000256913"/>
    </source>
</evidence>
<feature type="domain" description="PASTA" evidence="3">
    <location>
        <begin position="259"/>
        <end position="324"/>
    </location>
</feature>
<dbReference type="Proteomes" id="UP000256913">
    <property type="component" value="Unassembled WGS sequence"/>
</dbReference>
<dbReference type="Pfam" id="PF03793">
    <property type="entry name" value="PASTA"/>
    <property type="match status" value="1"/>
</dbReference>
<feature type="compositionally biased region" description="Basic and acidic residues" evidence="1">
    <location>
        <begin position="1"/>
        <end position="10"/>
    </location>
</feature>
<feature type="region of interest" description="Disordered" evidence="1">
    <location>
        <begin position="323"/>
        <end position="349"/>
    </location>
</feature>
<evidence type="ECO:0000256" key="2">
    <source>
        <dbReference type="SAM" id="Phobius"/>
    </source>
</evidence>
<keyword evidence="2" id="KW-0812">Transmembrane</keyword>
<dbReference type="Gene3D" id="3.30.10.20">
    <property type="match status" value="1"/>
</dbReference>
<feature type="compositionally biased region" description="Pro residues" evidence="1">
    <location>
        <begin position="169"/>
        <end position="178"/>
    </location>
</feature>
<dbReference type="AlphaFoldDB" id="A0A3D9ZKF1"/>
<feature type="region of interest" description="Disordered" evidence="1">
    <location>
        <begin position="227"/>
        <end position="260"/>
    </location>
</feature>
<proteinExistence type="predicted"/>
<sequence>MADQPEDPRPKRGAGSDDPGQPAPNDPIRDAEAASDRTRPLDQTAPFDPIRDDEAEADRTQALPDGAGRPLDQTAPFDPIRDDEDDDASDAAAETQRLPDDPDRTARIDRAADDRTTQISAADRTTRIQRSGPGNGDDRTTRIQQQSGPRNATPPNDRAWAGRAGIPQPGGPGGPPDDGPPRDDWQPGDGGGRRWWMPILVGIIALILLGVLAFGLWLILRGDGGTPAPTATSSAPAPTTAAPTTVAPTTSSPSPTATTPAAVEVPVVEGRSVLDAGQLLSDAGLPARLNYVASDEPAGTVVGSDPDAGTEVPPGTTVTLEVSLGPTTAPTTPPATPTPTTSPLVPPGP</sequence>
<feature type="compositionally biased region" description="Polar residues" evidence="1">
    <location>
        <begin position="142"/>
        <end position="154"/>
    </location>
</feature>
<dbReference type="SMART" id="SM00740">
    <property type="entry name" value="PASTA"/>
    <property type="match status" value="1"/>
</dbReference>
<dbReference type="OrthoDB" id="3293034at2"/>
<dbReference type="CDD" id="cd06577">
    <property type="entry name" value="PASTA_pknB"/>
    <property type="match status" value="1"/>
</dbReference>
<accession>A0A3D9ZKF1</accession>
<name>A0A3D9ZKF1_9ACTN</name>
<keyword evidence="5" id="KW-1185">Reference proteome</keyword>
<feature type="compositionally biased region" description="Basic and acidic residues" evidence="1">
    <location>
        <begin position="97"/>
        <end position="116"/>
    </location>
</feature>
<comment type="caution">
    <text evidence="4">The sequence shown here is derived from an EMBL/GenBank/DDBJ whole genome shotgun (WGS) entry which is preliminary data.</text>
</comment>